<evidence type="ECO:0000256" key="2">
    <source>
        <dbReference type="ARBA" id="ARBA00004734"/>
    </source>
</evidence>
<evidence type="ECO:0000256" key="3">
    <source>
        <dbReference type="ARBA" id="ARBA00008273"/>
    </source>
</evidence>
<dbReference type="GO" id="GO:0006189">
    <property type="term" value="P:'de novo' IMP biosynthetic process"/>
    <property type="evidence" value="ECO:0007669"/>
    <property type="project" value="UniProtKB-UniPathway"/>
</dbReference>
<dbReference type="PRINTS" id="PR00149">
    <property type="entry name" value="FUMRATELYASE"/>
</dbReference>
<comment type="similarity">
    <text evidence="3 14">Belongs to the lyase 1 family. Adenylosuccinate lyase subfamily.</text>
</comment>
<name>A0A7C0X2X4_9EURY</name>
<dbReference type="NCBIfam" id="TIGR00928">
    <property type="entry name" value="purB"/>
    <property type="match status" value="1"/>
</dbReference>
<dbReference type="GO" id="GO:0070626">
    <property type="term" value="F:(S)-2-(5-amino-1-(5-phospho-D-ribosyl)imidazole-4-carboxamido) succinate lyase (fumarate-forming) activity"/>
    <property type="evidence" value="ECO:0007669"/>
    <property type="project" value="TreeGrafter"/>
</dbReference>
<evidence type="ECO:0000256" key="12">
    <source>
        <dbReference type="ARBA" id="ARBA00049115"/>
    </source>
</evidence>
<evidence type="ECO:0000259" key="15">
    <source>
        <dbReference type="PROSITE" id="PS50209"/>
    </source>
</evidence>
<organism evidence="16">
    <name type="scientific">Candidatus Syntropharchaeum butanivorans</name>
    <dbReference type="NCBI Taxonomy" id="1839936"/>
    <lineage>
        <taxon>Archaea</taxon>
        <taxon>Methanobacteriati</taxon>
        <taxon>Methanobacteriota</taxon>
        <taxon>Stenosarchaea group</taxon>
        <taxon>Methanomicrobia</taxon>
        <taxon>Methanosarcinales</taxon>
        <taxon>ANME-2 cluster</taxon>
        <taxon>Candidatus Syntropharchaeum</taxon>
    </lineage>
</organism>
<dbReference type="InterPro" id="IPR001315">
    <property type="entry name" value="CARD"/>
</dbReference>
<dbReference type="EC" id="4.3.2.2" evidence="5 13"/>
<evidence type="ECO:0000256" key="8">
    <source>
        <dbReference type="ARBA" id="ARBA00023239"/>
    </source>
</evidence>
<evidence type="ECO:0000256" key="1">
    <source>
        <dbReference type="ARBA" id="ARBA00004706"/>
    </source>
</evidence>
<evidence type="ECO:0000256" key="4">
    <source>
        <dbReference type="ARBA" id="ARBA00011668"/>
    </source>
</evidence>
<dbReference type="InterPro" id="IPR022761">
    <property type="entry name" value="Fumarate_lyase_N"/>
</dbReference>
<dbReference type="Gene3D" id="1.20.200.10">
    <property type="entry name" value="Fumarase/aspartase (Central domain)"/>
    <property type="match status" value="1"/>
</dbReference>
<dbReference type="PROSITE" id="PS00163">
    <property type="entry name" value="FUMARATE_LYASES"/>
    <property type="match status" value="1"/>
</dbReference>
<dbReference type="UniPathway" id="UPA00074">
    <property type="reaction ID" value="UER00132"/>
</dbReference>
<evidence type="ECO:0000256" key="11">
    <source>
        <dbReference type="ARBA" id="ARBA00030717"/>
    </source>
</evidence>
<evidence type="ECO:0000256" key="6">
    <source>
        <dbReference type="ARBA" id="ARBA00017058"/>
    </source>
</evidence>
<comment type="catalytic activity">
    <reaction evidence="9">
        <text>(2S)-2-[5-amino-1-(5-phospho-beta-D-ribosyl)imidazole-4-carboxamido]succinate = 5-amino-1-(5-phospho-beta-D-ribosyl)imidazole-4-carboxamide + fumarate</text>
        <dbReference type="Rhea" id="RHEA:23920"/>
        <dbReference type="ChEBI" id="CHEBI:29806"/>
        <dbReference type="ChEBI" id="CHEBI:58443"/>
        <dbReference type="ChEBI" id="CHEBI:58475"/>
        <dbReference type="EC" id="4.3.2.2"/>
    </reaction>
    <physiologicalReaction direction="left-to-right" evidence="9">
        <dbReference type="Rhea" id="RHEA:23921"/>
    </physiologicalReaction>
</comment>
<comment type="pathway">
    <text evidence="1 14">Purine metabolism; IMP biosynthesis via de novo pathway; 5-amino-1-(5-phospho-D-ribosyl)imidazole-4-carboxamide from 5-amino-1-(5-phospho-D-ribosyl)imidazole-4-carboxylate: step 2/2.</text>
</comment>
<dbReference type="Gene3D" id="1.10.275.10">
    <property type="entry name" value="Fumarase/aspartase (N-terminal domain)"/>
    <property type="match status" value="1"/>
</dbReference>
<dbReference type="UniPathway" id="UPA00075">
    <property type="reaction ID" value="UER00336"/>
</dbReference>
<dbReference type="InterPro" id="IPR008948">
    <property type="entry name" value="L-Aspartase-like"/>
</dbReference>
<protein>
    <recommendedName>
        <fullName evidence="6 13">Adenylosuccinate lyase</fullName>
        <shortName evidence="14">ASL</shortName>
        <ecNumber evidence="5 13">4.3.2.2</ecNumber>
    </recommendedName>
    <alternativeName>
        <fullName evidence="11 14">Adenylosuccinase</fullName>
    </alternativeName>
</protein>
<evidence type="ECO:0000256" key="10">
    <source>
        <dbReference type="ARBA" id="ARBA00025012"/>
    </source>
</evidence>
<dbReference type="InterPro" id="IPR019468">
    <property type="entry name" value="AdenyloSucc_lyase_C"/>
</dbReference>
<keyword evidence="8 14" id="KW-0456">Lyase</keyword>
<comment type="function">
    <text evidence="10">Catalyzes two reactions in de novo purine nucleotide biosynthesis. Catalyzes the breakdown of 5-aminoimidazole- (N-succinylocarboxamide) ribotide (SAICAR or 2-[5-amino-1-(5-phospho-beta-D-ribosyl)imidazole-4-carboxamido]succinate) to 5-aminoimidazole-4-carboxamide ribotide (AICAR or 5-amino-1-(5-phospho-beta-D-ribosyl)imidazole-4-carboxamide) and fumarate, and of adenylosuccinate (ADS or N(6)-(1,2-dicarboxyethyl)-AMP) to adenosine monophosphate (AMP) and fumarate.</text>
</comment>
<accession>A0A7C0X2X4</accession>
<dbReference type="InterPro" id="IPR024083">
    <property type="entry name" value="Fumarase/histidase_N"/>
</dbReference>
<dbReference type="SUPFAM" id="SSF48557">
    <property type="entry name" value="L-aspartase-like"/>
    <property type="match status" value="1"/>
</dbReference>
<gene>
    <name evidence="16" type="ORF">ENG09_07140</name>
</gene>
<keyword evidence="7 14" id="KW-0658">Purine biosynthesis</keyword>
<dbReference type="EMBL" id="DQZR01000296">
    <property type="protein sequence ID" value="HDM36994.1"/>
    <property type="molecule type" value="Genomic_DNA"/>
</dbReference>
<dbReference type="PANTHER" id="PTHR43172">
    <property type="entry name" value="ADENYLOSUCCINATE LYASE"/>
    <property type="match status" value="1"/>
</dbReference>
<feature type="domain" description="CARD" evidence="15">
    <location>
        <begin position="368"/>
        <end position="441"/>
    </location>
</feature>
<dbReference type="GO" id="GO:0005829">
    <property type="term" value="C:cytosol"/>
    <property type="evidence" value="ECO:0007669"/>
    <property type="project" value="TreeGrafter"/>
</dbReference>
<comment type="caution">
    <text evidence="16">The sequence shown here is derived from an EMBL/GenBank/DDBJ whole genome shotgun (WGS) entry which is preliminary data.</text>
</comment>
<evidence type="ECO:0000256" key="9">
    <source>
        <dbReference type="ARBA" id="ARBA00024477"/>
    </source>
</evidence>
<dbReference type="PANTHER" id="PTHR43172:SF1">
    <property type="entry name" value="ADENYLOSUCCINATE LYASE"/>
    <property type="match status" value="1"/>
</dbReference>
<dbReference type="GO" id="GO:0004018">
    <property type="term" value="F:N6-(1,2-dicarboxyethyl)AMP AMP-lyase (fumarate-forming) activity"/>
    <property type="evidence" value="ECO:0007669"/>
    <property type="project" value="UniProtKB-UniRule"/>
</dbReference>
<reference evidence="16" key="1">
    <citation type="journal article" date="2020" name="mSystems">
        <title>Genome- and Community-Level Interaction Insights into Carbon Utilization and Element Cycling Functions of Hydrothermarchaeota in Hydrothermal Sediment.</title>
        <authorList>
            <person name="Zhou Z."/>
            <person name="Liu Y."/>
            <person name="Xu W."/>
            <person name="Pan J."/>
            <person name="Luo Z.H."/>
            <person name="Li M."/>
        </authorList>
    </citation>
    <scope>NUCLEOTIDE SEQUENCE [LARGE SCALE GENOMIC DNA]</scope>
    <source>
        <strain evidence="16">HyVt-185</strain>
    </source>
</reference>
<evidence type="ECO:0000313" key="16">
    <source>
        <dbReference type="EMBL" id="HDM36994.1"/>
    </source>
</evidence>
<comment type="pathway">
    <text evidence="2 14">Purine metabolism; AMP biosynthesis via de novo pathway; AMP from IMP: step 2/2.</text>
</comment>
<evidence type="ECO:0000256" key="7">
    <source>
        <dbReference type="ARBA" id="ARBA00022755"/>
    </source>
</evidence>
<dbReference type="Pfam" id="PF10397">
    <property type="entry name" value="ADSL_C"/>
    <property type="match status" value="1"/>
</dbReference>
<dbReference type="InterPro" id="IPR004769">
    <property type="entry name" value="Pur_lyase"/>
</dbReference>
<dbReference type="SMART" id="SM00998">
    <property type="entry name" value="ADSL_C"/>
    <property type="match status" value="1"/>
</dbReference>
<comment type="subunit">
    <text evidence="4">Homotetramer. Residues from neighboring subunits contribute catalytic and substrate-binding residues to each active site.</text>
</comment>
<dbReference type="PRINTS" id="PR00145">
    <property type="entry name" value="ARGSUCLYASE"/>
</dbReference>
<dbReference type="Pfam" id="PF00206">
    <property type="entry name" value="Lyase_1"/>
    <property type="match status" value="1"/>
</dbReference>
<evidence type="ECO:0000256" key="13">
    <source>
        <dbReference type="NCBIfam" id="TIGR00928"/>
    </source>
</evidence>
<proteinExistence type="inferred from homology"/>
<dbReference type="InterPro" id="IPR000362">
    <property type="entry name" value="Fumarate_lyase_fam"/>
</dbReference>
<dbReference type="CDD" id="cd01360">
    <property type="entry name" value="Adenylsuccinate_lyase_1"/>
    <property type="match status" value="1"/>
</dbReference>
<dbReference type="GO" id="GO:0044208">
    <property type="term" value="P:'de novo' AMP biosynthetic process"/>
    <property type="evidence" value="ECO:0007669"/>
    <property type="project" value="UniProtKB-UniPathway"/>
</dbReference>
<dbReference type="Proteomes" id="UP000885863">
    <property type="component" value="Unassembled WGS sequence"/>
</dbReference>
<dbReference type="FunFam" id="1.20.200.10:FF:000008">
    <property type="entry name" value="Adenylosuccinate lyase"/>
    <property type="match status" value="1"/>
</dbReference>
<dbReference type="InterPro" id="IPR020557">
    <property type="entry name" value="Fumarate_lyase_CS"/>
</dbReference>
<sequence length="441" mass="49421">MSIHPIEFRYGTPEMKAIWEETSRLRAYLAVEAALAAAEAEAGLIPEDAAERIRQAVDEVELARVKEIEAEIDHDLMAVVLALSECAGDAGRWVHFGATSYDIVDTALAIMLRDSLDLITTRLRELERTLLDLAEGTKDLVCVARTHGQIAVPTTYGMRFALWAMEVRRHIERLGEIRGRIAVGKMSGAVGTGAPLGAHAIEIEQRVMEILGLKPAEITNQVIQRDRHAEFVFALASIATTLDKICTTIRNLQRSEIGEVSEAFGERQVGSSTMPHKRNPIKSEQVCGLARIVRGMVEPALLNNTLWEERDLTNSSSERVIFPESCILTDHIIVLTTRILKGLVLHHDRIKANLKLMQGLDMAEAVMIELTRKGMSRQRAHELIRRLSMEAVERGVGLRDVLLENIIVREYLSEDEIDRVLDHRNYIGVAVDRVRRVVDNR</sequence>
<dbReference type="PROSITE" id="PS50209">
    <property type="entry name" value="CARD"/>
    <property type="match status" value="1"/>
</dbReference>
<comment type="catalytic activity">
    <reaction evidence="12">
        <text>N(6)-(1,2-dicarboxyethyl)-AMP = fumarate + AMP</text>
        <dbReference type="Rhea" id="RHEA:16853"/>
        <dbReference type="ChEBI" id="CHEBI:29806"/>
        <dbReference type="ChEBI" id="CHEBI:57567"/>
        <dbReference type="ChEBI" id="CHEBI:456215"/>
        <dbReference type="EC" id="4.3.2.2"/>
    </reaction>
    <physiologicalReaction direction="left-to-right" evidence="12">
        <dbReference type="Rhea" id="RHEA:16854"/>
    </physiologicalReaction>
</comment>
<evidence type="ECO:0000256" key="14">
    <source>
        <dbReference type="RuleBase" id="RU361172"/>
    </source>
</evidence>
<evidence type="ECO:0000256" key="5">
    <source>
        <dbReference type="ARBA" id="ARBA00012339"/>
    </source>
</evidence>
<dbReference type="AlphaFoldDB" id="A0A7C0X2X4"/>
<dbReference type="Gene3D" id="1.10.40.30">
    <property type="entry name" value="Fumarase/aspartase (C-terminal domain)"/>
    <property type="match status" value="1"/>
</dbReference>